<gene>
    <name evidence="2" type="ORF">RRG08_061089</name>
</gene>
<comment type="caution">
    <text evidence="2">The sequence shown here is derived from an EMBL/GenBank/DDBJ whole genome shotgun (WGS) entry which is preliminary data.</text>
</comment>
<feature type="region of interest" description="Disordered" evidence="1">
    <location>
        <begin position="30"/>
        <end position="61"/>
    </location>
</feature>
<evidence type="ECO:0000313" key="2">
    <source>
        <dbReference type="EMBL" id="KAK3758242.1"/>
    </source>
</evidence>
<proteinExistence type="predicted"/>
<name>A0AAE0YWB6_9GAST</name>
<keyword evidence="3" id="KW-1185">Reference proteome</keyword>
<sequence length="109" mass="12405">MEAGCGQTDIIIEDCVVFTDPYEEADEQLKLEREEEEEKQKKEAEEERKKKSKKKDESQGLTVYRQGIGKYINSAATKRAADSGPTEATEIKKKKDAAYKFGDFSSWSE</sequence>
<accession>A0AAE0YWB6</accession>
<organism evidence="2 3">
    <name type="scientific">Elysia crispata</name>
    <name type="common">lettuce slug</name>
    <dbReference type="NCBI Taxonomy" id="231223"/>
    <lineage>
        <taxon>Eukaryota</taxon>
        <taxon>Metazoa</taxon>
        <taxon>Spiralia</taxon>
        <taxon>Lophotrochozoa</taxon>
        <taxon>Mollusca</taxon>
        <taxon>Gastropoda</taxon>
        <taxon>Heterobranchia</taxon>
        <taxon>Euthyneura</taxon>
        <taxon>Panpulmonata</taxon>
        <taxon>Sacoglossa</taxon>
        <taxon>Placobranchoidea</taxon>
        <taxon>Plakobranchidae</taxon>
        <taxon>Elysia</taxon>
    </lineage>
</organism>
<dbReference type="AlphaFoldDB" id="A0AAE0YWB6"/>
<evidence type="ECO:0000313" key="3">
    <source>
        <dbReference type="Proteomes" id="UP001283361"/>
    </source>
</evidence>
<feature type="compositionally biased region" description="Basic and acidic residues" evidence="1">
    <location>
        <begin position="30"/>
        <end position="58"/>
    </location>
</feature>
<dbReference type="EMBL" id="JAWDGP010005286">
    <property type="protein sequence ID" value="KAK3758242.1"/>
    <property type="molecule type" value="Genomic_DNA"/>
</dbReference>
<reference evidence="2" key="1">
    <citation type="journal article" date="2023" name="G3 (Bethesda)">
        <title>A reference genome for the long-term kleptoplast-retaining sea slug Elysia crispata morphotype clarki.</title>
        <authorList>
            <person name="Eastman K.E."/>
            <person name="Pendleton A.L."/>
            <person name="Shaikh M.A."/>
            <person name="Suttiyut T."/>
            <person name="Ogas R."/>
            <person name="Tomko P."/>
            <person name="Gavelis G."/>
            <person name="Widhalm J.R."/>
            <person name="Wisecaver J.H."/>
        </authorList>
    </citation>
    <scope>NUCLEOTIDE SEQUENCE</scope>
    <source>
        <strain evidence="2">ECLA1</strain>
    </source>
</reference>
<evidence type="ECO:0000256" key="1">
    <source>
        <dbReference type="SAM" id="MobiDB-lite"/>
    </source>
</evidence>
<dbReference type="Proteomes" id="UP001283361">
    <property type="component" value="Unassembled WGS sequence"/>
</dbReference>
<protein>
    <submittedName>
        <fullName evidence="2">Uncharacterized protein</fullName>
    </submittedName>
</protein>